<comment type="subcellular location">
    <subcellularLocation>
        <location evidence="1 17">Cell membrane</location>
        <topology evidence="1 17">Multi-pass membrane protein</topology>
    </subcellularLocation>
</comment>
<accession>A0A064CBP5</accession>
<keyword evidence="10 17" id="KW-1133">Transmembrane helix</keyword>
<dbReference type="eggNOG" id="COG1968">
    <property type="taxonomic scope" value="Bacteria"/>
</dbReference>
<dbReference type="GO" id="GO:0008360">
    <property type="term" value="P:regulation of cell shape"/>
    <property type="evidence" value="ECO:0007669"/>
    <property type="project" value="UniProtKB-KW"/>
</dbReference>
<evidence type="ECO:0000256" key="2">
    <source>
        <dbReference type="ARBA" id="ARBA00010621"/>
    </source>
</evidence>
<dbReference type="GO" id="GO:0071555">
    <property type="term" value="P:cell wall organization"/>
    <property type="evidence" value="ECO:0007669"/>
    <property type="project" value="UniProtKB-KW"/>
</dbReference>
<keyword evidence="6 17" id="KW-0812">Transmembrane</keyword>
<dbReference type="Proteomes" id="UP000022835">
    <property type="component" value="Unassembled WGS sequence"/>
</dbReference>
<dbReference type="EMBL" id="JALN02000002">
    <property type="protein sequence ID" value="KDE97101.1"/>
    <property type="molecule type" value="Genomic_DNA"/>
</dbReference>
<gene>
    <name evidence="17" type="primary">uppP</name>
    <name evidence="18" type="ORF">Y900_027830</name>
</gene>
<feature type="transmembrane region" description="Helical" evidence="17">
    <location>
        <begin position="131"/>
        <end position="147"/>
    </location>
</feature>
<evidence type="ECO:0000256" key="17">
    <source>
        <dbReference type="HAMAP-Rule" id="MF_01006"/>
    </source>
</evidence>
<dbReference type="GO" id="GO:0050380">
    <property type="term" value="F:undecaprenyl-diphosphatase activity"/>
    <property type="evidence" value="ECO:0007669"/>
    <property type="project" value="UniProtKB-UniRule"/>
</dbReference>
<dbReference type="AlphaFoldDB" id="A0A064CBP5"/>
<dbReference type="EC" id="3.6.1.27" evidence="3 17"/>
<keyword evidence="8 17" id="KW-0133">Cell shape</keyword>
<dbReference type="STRING" id="1440774.Y900_027830"/>
<keyword evidence="5 17" id="KW-1003">Cell membrane</keyword>
<comment type="catalytic activity">
    <reaction evidence="16 17">
        <text>di-trans,octa-cis-undecaprenyl diphosphate + H2O = di-trans,octa-cis-undecaprenyl phosphate + phosphate + H(+)</text>
        <dbReference type="Rhea" id="RHEA:28094"/>
        <dbReference type="ChEBI" id="CHEBI:15377"/>
        <dbReference type="ChEBI" id="CHEBI:15378"/>
        <dbReference type="ChEBI" id="CHEBI:43474"/>
        <dbReference type="ChEBI" id="CHEBI:58405"/>
        <dbReference type="ChEBI" id="CHEBI:60392"/>
        <dbReference type="EC" id="3.6.1.27"/>
    </reaction>
</comment>
<feature type="transmembrane region" description="Helical" evidence="17">
    <location>
        <begin position="101"/>
        <end position="119"/>
    </location>
</feature>
<keyword evidence="7 17" id="KW-0378">Hydrolase</keyword>
<proteinExistence type="inferred from homology"/>
<evidence type="ECO:0000256" key="5">
    <source>
        <dbReference type="ARBA" id="ARBA00022475"/>
    </source>
</evidence>
<dbReference type="PANTHER" id="PTHR30622">
    <property type="entry name" value="UNDECAPRENYL-DIPHOSPHATASE"/>
    <property type="match status" value="1"/>
</dbReference>
<keyword evidence="11 17" id="KW-0472">Membrane</keyword>
<dbReference type="HAMAP" id="MF_01006">
    <property type="entry name" value="Undec_diphosphatase"/>
    <property type="match status" value="1"/>
</dbReference>
<evidence type="ECO:0000256" key="6">
    <source>
        <dbReference type="ARBA" id="ARBA00022692"/>
    </source>
</evidence>
<sequence>MTAHLSYFEALVVGAFQGVTELFPVSSLGHSVLIPALVGGRWATDLNVSTPESPYLAFIVGLHVATAAALLVFFWRDWVRILAGFATSLRYRRIETPAERLAWLIVLATIPVGLSGLALDHVFRTTLGKPVPAAAFLVVNGVLLYAGELMRRRVPALTSGSAPGSDQTEAAGSTGNAVDDRLAELSIPQGVLIGCAQILALLPGISRSGVTMVAGLWRGLSHEEAARFSFLLATPIILAAGLLKVPDLFGPLGTSIHGQVLIGSLASFVSAYLAVRFLTRYFETRTLTPFAIYCVLAGAGSLAWLTAR</sequence>
<comment type="function">
    <text evidence="17">Catalyzes the dephosphorylation of undecaprenyl diphosphate (UPP). Confers resistance to bacitracin.</text>
</comment>
<evidence type="ECO:0000256" key="15">
    <source>
        <dbReference type="ARBA" id="ARBA00032932"/>
    </source>
</evidence>
<dbReference type="NCBIfam" id="NF001395">
    <property type="entry name" value="PRK00281.3-1"/>
    <property type="match status" value="1"/>
</dbReference>
<dbReference type="GO" id="GO:0009252">
    <property type="term" value="P:peptidoglycan biosynthetic process"/>
    <property type="evidence" value="ECO:0007669"/>
    <property type="project" value="UniProtKB-KW"/>
</dbReference>
<dbReference type="InterPro" id="IPR003824">
    <property type="entry name" value="UppP"/>
</dbReference>
<evidence type="ECO:0000256" key="7">
    <source>
        <dbReference type="ARBA" id="ARBA00022801"/>
    </source>
</evidence>
<reference evidence="18" key="1">
    <citation type="submission" date="2014-05" db="EMBL/GenBank/DDBJ databases">
        <title>Genome sequence of Mycobacterium aromaticivorans strain JS19b1T (= DSM 45407T).</title>
        <authorList>
            <person name="Kwak Y."/>
            <person name="Park G.-S."/>
            <person name="Li Q.X."/>
            <person name="Lee S.-E."/>
            <person name="Shin J.-H."/>
        </authorList>
    </citation>
    <scope>NUCLEOTIDE SEQUENCE [LARGE SCALE GENOMIC DNA]</scope>
    <source>
        <strain evidence="18">JS19b1</strain>
    </source>
</reference>
<evidence type="ECO:0000256" key="10">
    <source>
        <dbReference type="ARBA" id="ARBA00022989"/>
    </source>
</evidence>
<evidence type="ECO:0000256" key="14">
    <source>
        <dbReference type="ARBA" id="ARBA00032707"/>
    </source>
</evidence>
<evidence type="ECO:0000313" key="18">
    <source>
        <dbReference type="EMBL" id="KDE97101.1"/>
    </source>
</evidence>
<organism evidence="18 19">
    <name type="scientific">Mycolicibacterium aromaticivorans JS19b1 = JCM 16368</name>
    <dbReference type="NCBI Taxonomy" id="1440774"/>
    <lineage>
        <taxon>Bacteria</taxon>
        <taxon>Bacillati</taxon>
        <taxon>Actinomycetota</taxon>
        <taxon>Actinomycetes</taxon>
        <taxon>Mycobacteriales</taxon>
        <taxon>Mycobacteriaceae</taxon>
        <taxon>Mycolicibacterium</taxon>
    </lineage>
</organism>
<feature type="transmembrane region" description="Helical" evidence="17">
    <location>
        <begin position="55"/>
        <end position="75"/>
    </location>
</feature>
<protein>
    <recommendedName>
        <fullName evidence="4 17">Undecaprenyl-diphosphatase</fullName>
        <ecNumber evidence="3 17">3.6.1.27</ecNumber>
    </recommendedName>
    <alternativeName>
        <fullName evidence="15 17">Bacitracin resistance protein</fullName>
    </alternativeName>
    <alternativeName>
        <fullName evidence="14 17">Undecaprenyl pyrophosphate phosphatase</fullName>
    </alternativeName>
</protein>
<dbReference type="RefSeq" id="WP_036348341.1">
    <property type="nucleotide sequence ID" value="NZ_JALN02000002.1"/>
</dbReference>
<comment type="caution">
    <text evidence="18">The sequence shown here is derived from an EMBL/GenBank/DDBJ whole genome shotgun (WGS) entry which is preliminary data.</text>
</comment>
<keyword evidence="19" id="KW-1185">Reference proteome</keyword>
<comment type="similarity">
    <text evidence="2 17">Belongs to the UppP family.</text>
</comment>
<keyword evidence="13 17" id="KW-0961">Cell wall biogenesis/degradation</keyword>
<comment type="miscellaneous">
    <text evidence="17">Bacitracin is thought to be involved in the inhibition of peptidoglycan synthesis by sequestering undecaprenyl diphosphate, thereby reducing the pool of lipid carrier available.</text>
</comment>
<feature type="transmembrane region" description="Helical" evidence="17">
    <location>
        <begin position="287"/>
        <end position="307"/>
    </location>
</feature>
<dbReference type="PANTHER" id="PTHR30622:SF4">
    <property type="entry name" value="UNDECAPRENYL-DIPHOSPHATASE"/>
    <property type="match status" value="1"/>
</dbReference>
<dbReference type="OrthoDB" id="9808289at2"/>
<evidence type="ECO:0000256" key="3">
    <source>
        <dbReference type="ARBA" id="ARBA00012374"/>
    </source>
</evidence>
<evidence type="ECO:0000256" key="11">
    <source>
        <dbReference type="ARBA" id="ARBA00023136"/>
    </source>
</evidence>
<dbReference type="Pfam" id="PF02673">
    <property type="entry name" value="BacA"/>
    <property type="match status" value="1"/>
</dbReference>
<dbReference type="GO" id="GO:0046677">
    <property type="term" value="P:response to antibiotic"/>
    <property type="evidence" value="ECO:0007669"/>
    <property type="project" value="UniProtKB-UniRule"/>
</dbReference>
<evidence type="ECO:0000256" key="4">
    <source>
        <dbReference type="ARBA" id="ARBA00021581"/>
    </source>
</evidence>
<evidence type="ECO:0000313" key="19">
    <source>
        <dbReference type="Proteomes" id="UP000022835"/>
    </source>
</evidence>
<evidence type="ECO:0000256" key="12">
    <source>
        <dbReference type="ARBA" id="ARBA00023251"/>
    </source>
</evidence>
<name>A0A064CBP5_9MYCO</name>
<keyword evidence="12 17" id="KW-0046">Antibiotic resistance</keyword>
<keyword evidence="9 17" id="KW-0573">Peptidoglycan synthesis</keyword>
<evidence type="ECO:0000256" key="8">
    <source>
        <dbReference type="ARBA" id="ARBA00022960"/>
    </source>
</evidence>
<feature type="transmembrane region" description="Helical" evidence="17">
    <location>
        <begin position="225"/>
        <end position="243"/>
    </location>
</feature>
<evidence type="ECO:0000256" key="13">
    <source>
        <dbReference type="ARBA" id="ARBA00023316"/>
    </source>
</evidence>
<dbReference type="GO" id="GO:0005886">
    <property type="term" value="C:plasma membrane"/>
    <property type="evidence" value="ECO:0007669"/>
    <property type="project" value="UniProtKB-SubCell"/>
</dbReference>
<evidence type="ECO:0000256" key="9">
    <source>
        <dbReference type="ARBA" id="ARBA00022984"/>
    </source>
</evidence>
<feature type="transmembrane region" description="Helical" evidence="17">
    <location>
        <begin position="255"/>
        <end position="275"/>
    </location>
</feature>
<evidence type="ECO:0000256" key="16">
    <source>
        <dbReference type="ARBA" id="ARBA00047594"/>
    </source>
</evidence>
<evidence type="ECO:0000256" key="1">
    <source>
        <dbReference type="ARBA" id="ARBA00004651"/>
    </source>
</evidence>